<organism evidence="7 8">
    <name type="scientific">Psilocybe cf. subviscida</name>
    <dbReference type="NCBI Taxonomy" id="2480587"/>
    <lineage>
        <taxon>Eukaryota</taxon>
        <taxon>Fungi</taxon>
        <taxon>Dikarya</taxon>
        <taxon>Basidiomycota</taxon>
        <taxon>Agaricomycotina</taxon>
        <taxon>Agaricomycetes</taxon>
        <taxon>Agaricomycetidae</taxon>
        <taxon>Agaricales</taxon>
        <taxon>Agaricineae</taxon>
        <taxon>Strophariaceae</taxon>
        <taxon>Psilocybe</taxon>
    </lineage>
</organism>
<keyword evidence="3 6" id="KW-0134">Cell wall</keyword>
<keyword evidence="5 6" id="KW-1015">Disulfide bond</keyword>
<evidence type="ECO:0000256" key="5">
    <source>
        <dbReference type="ARBA" id="ARBA00023157"/>
    </source>
</evidence>
<evidence type="ECO:0000313" key="8">
    <source>
        <dbReference type="Proteomes" id="UP000567179"/>
    </source>
</evidence>
<accession>A0A8H5BFA7</accession>
<name>A0A8H5BFA7_9AGAR</name>
<dbReference type="Proteomes" id="UP000567179">
    <property type="component" value="Unassembled WGS sequence"/>
</dbReference>
<evidence type="ECO:0000256" key="1">
    <source>
        <dbReference type="ARBA" id="ARBA00004191"/>
    </source>
</evidence>
<dbReference type="GO" id="GO:0009277">
    <property type="term" value="C:fungal-type cell wall"/>
    <property type="evidence" value="ECO:0007669"/>
    <property type="project" value="InterPro"/>
</dbReference>
<dbReference type="EMBL" id="JAACJJ010000028">
    <property type="protein sequence ID" value="KAF5322071.1"/>
    <property type="molecule type" value="Genomic_DNA"/>
</dbReference>
<dbReference type="SMART" id="SM00075">
    <property type="entry name" value="HYDRO"/>
    <property type="match status" value="1"/>
</dbReference>
<evidence type="ECO:0000256" key="3">
    <source>
        <dbReference type="ARBA" id="ARBA00022512"/>
    </source>
</evidence>
<dbReference type="CDD" id="cd23507">
    <property type="entry name" value="hydrophobin_I"/>
    <property type="match status" value="1"/>
</dbReference>
<evidence type="ECO:0000256" key="2">
    <source>
        <dbReference type="ARBA" id="ARBA00010446"/>
    </source>
</evidence>
<sequence>MRFAAATILALPIFAAATSVEIAARDQCSGGQINCCGSTQNSTALNLGTLSSALGIQLPNISGLIGLTCTSVALLSALGQQCSSQQVCCTNNSFNGVVALGCNAINL</sequence>
<comment type="caution">
    <text evidence="7">The sequence shown here is derived from an EMBL/GenBank/DDBJ whole genome shotgun (WGS) entry which is preliminary data.</text>
</comment>
<evidence type="ECO:0000256" key="6">
    <source>
        <dbReference type="RuleBase" id="RU365009"/>
    </source>
</evidence>
<reference evidence="7 8" key="1">
    <citation type="journal article" date="2020" name="ISME J.">
        <title>Uncovering the hidden diversity of litter-decomposition mechanisms in mushroom-forming fungi.</title>
        <authorList>
            <person name="Floudas D."/>
            <person name="Bentzer J."/>
            <person name="Ahren D."/>
            <person name="Johansson T."/>
            <person name="Persson P."/>
            <person name="Tunlid A."/>
        </authorList>
    </citation>
    <scope>NUCLEOTIDE SEQUENCE [LARGE SCALE GENOMIC DNA]</scope>
    <source>
        <strain evidence="7 8">CBS 101986</strain>
    </source>
</reference>
<evidence type="ECO:0000313" key="7">
    <source>
        <dbReference type="EMBL" id="KAF5322071.1"/>
    </source>
</evidence>
<dbReference type="OrthoDB" id="4225815at2759"/>
<feature type="signal peptide" evidence="6">
    <location>
        <begin position="1"/>
        <end position="17"/>
    </location>
</feature>
<dbReference type="InterPro" id="IPR001338">
    <property type="entry name" value="Class_I_Hydrophobin"/>
</dbReference>
<comment type="similarity">
    <text evidence="2 6">Belongs to the fungal hydrophobin family.</text>
</comment>
<comment type="subcellular location">
    <subcellularLocation>
        <location evidence="1 6">Secreted</location>
        <location evidence="1 6">Cell wall</location>
    </subcellularLocation>
</comment>
<keyword evidence="8" id="KW-1185">Reference proteome</keyword>
<dbReference type="Pfam" id="PF01185">
    <property type="entry name" value="Hydrophobin"/>
    <property type="match status" value="1"/>
</dbReference>
<keyword evidence="4 6" id="KW-0964">Secreted</keyword>
<protein>
    <recommendedName>
        <fullName evidence="6">Hydrophobin</fullName>
    </recommendedName>
</protein>
<proteinExistence type="inferred from homology"/>
<keyword evidence="6" id="KW-0732">Signal</keyword>
<dbReference type="GO" id="GO:0005199">
    <property type="term" value="F:structural constituent of cell wall"/>
    <property type="evidence" value="ECO:0007669"/>
    <property type="project" value="InterPro"/>
</dbReference>
<evidence type="ECO:0000256" key="4">
    <source>
        <dbReference type="ARBA" id="ARBA00022525"/>
    </source>
</evidence>
<dbReference type="AlphaFoldDB" id="A0A8H5BFA7"/>
<feature type="chain" id="PRO_5034890791" description="Hydrophobin" evidence="6">
    <location>
        <begin position="18"/>
        <end position="107"/>
    </location>
</feature>
<gene>
    <name evidence="7" type="ORF">D9619_001630</name>
</gene>